<dbReference type="Proteomes" id="UP000321393">
    <property type="component" value="Unassembled WGS sequence"/>
</dbReference>
<sequence length="184" mass="20738">MITTKKSNEEDALNGQENDEPTTQAKLKELKNEKIEMLQEEVSNPSVLRYIPLSRHERPGLSPTQRKLKKQGYSIPNSRVGVGYKSSEPVRIADVEAASLSLENEGQSTIDGLKEVNLGMIEEPRPTFISAKLSDDNENEYVSLLKAYKDVFAWSYKEMLGLDPKVVVHCLAIKLEHRPIKLSQ</sequence>
<protein>
    <submittedName>
        <fullName evidence="3">Uncharacterized protein</fullName>
    </submittedName>
</protein>
<evidence type="ECO:0000313" key="3">
    <source>
        <dbReference type="EMBL" id="TYK12289.1"/>
    </source>
</evidence>
<organism evidence="3 5">
    <name type="scientific">Cucumis melo var. makuwa</name>
    <name type="common">Oriental melon</name>
    <dbReference type="NCBI Taxonomy" id="1194695"/>
    <lineage>
        <taxon>Eukaryota</taxon>
        <taxon>Viridiplantae</taxon>
        <taxon>Streptophyta</taxon>
        <taxon>Embryophyta</taxon>
        <taxon>Tracheophyta</taxon>
        <taxon>Spermatophyta</taxon>
        <taxon>Magnoliopsida</taxon>
        <taxon>eudicotyledons</taxon>
        <taxon>Gunneridae</taxon>
        <taxon>Pentapetalae</taxon>
        <taxon>rosids</taxon>
        <taxon>fabids</taxon>
        <taxon>Cucurbitales</taxon>
        <taxon>Cucurbitaceae</taxon>
        <taxon>Benincaseae</taxon>
        <taxon>Cucumis</taxon>
    </lineage>
</organism>
<feature type="region of interest" description="Disordered" evidence="1">
    <location>
        <begin position="1"/>
        <end position="24"/>
    </location>
</feature>
<evidence type="ECO:0000256" key="1">
    <source>
        <dbReference type="SAM" id="MobiDB-lite"/>
    </source>
</evidence>
<dbReference type="AlphaFoldDB" id="A0A5D3CPN8"/>
<evidence type="ECO:0000313" key="5">
    <source>
        <dbReference type="Proteomes" id="UP000321947"/>
    </source>
</evidence>
<proteinExistence type="predicted"/>
<gene>
    <name evidence="3" type="ORF">E5676_scaffold302G00530</name>
    <name evidence="2" type="ORF">E6C27_scaffold110G00410</name>
</gene>
<evidence type="ECO:0000313" key="2">
    <source>
        <dbReference type="EMBL" id="KAA0043176.1"/>
    </source>
</evidence>
<dbReference type="EMBL" id="SSTD01010133">
    <property type="protein sequence ID" value="TYK12289.1"/>
    <property type="molecule type" value="Genomic_DNA"/>
</dbReference>
<evidence type="ECO:0000313" key="4">
    <source>
        <dbReference type="Proteomes" id="UP000321393"/>
    </source>
</evidence>
<dbReference type="OrthoDB" id="2286242at2759"/>
<dbReference type="EMBL" id="SSTE01015327">
    <property type="protein sequence ID" value="KAA0043176.1"/>
    <property type="molecule type" value="Genomic_DNA"/>
</dbReference>
<dbReference type="Proteomes" id="UP000321947">
    <property type="component" value="Unassembled WGS sequence"/>
</dbReference>
<comment type="caution">
    <text evidence="3">The sequence shown here is derived from an EMBL/GenBank/DDBJ whole genome shotgun (WGS) entry which is preliminary data.</text>
</comment>
<accession>A0A5D3CPN8</accession>
<reference evidence="4 5" key="1">
    <citation type="submission" date="2019-08" db="EMBL/GenBank/DDBJ databases">
        <title>Draft genome sequences of two oriental melons (Cucumis melo L. var makuwa).</title>
        <authorList>
            <person name="Kwon S.-Y."/>
        </authorList>
    </citation>
    <scope>NUCLEOTIDE SEQUENCE [LARGE SCALE GENOMIC DNA]</scope>
    <source>
        <strain evidence="5">cv. Chang Bougi</strain>
        <strain evidence="4">cv. SW 3</strain>
        <tissue evidence="3">Leaf</tissue>
    </source>
</reference>
<name>A0A5D3CPN8_CUCMM</name>